<keyword evidence="2" id="KW-1185">Reference proteome</keyword>
<protein>
    <submittedName>
        <fullName evidence="1">Uncharacterized protein</fullName>
    </submittedName>
</protein>
<sequence length="231" mass="25444">MARLLVLLLAIQGLACKPSKSNMRTEKVDSETIQLVDQALDSSLNSKKSDAQITITIQPENPWDVLLNPASYLELQDYIIQRFESESPRLAENLRLGLVLDLDTKGLDAVETTRSSLDASHIETLANNLDFMRASGVDAVHRSLASYLEDIGITEPAQQQKALTSRMITPKKCQESIGKAITSQAKSLNIEFSNTKPSHLERNQVQRCIDNATNAGLRINLTIATLIVDGD</sequence>
<gene>
    <name evidence="1" type="ORF">SAMN06296036_105180</name>
</gene>
<accession>A0A1Y6BKG4</accession>
<evidence type="ECO:0000313" key="2">
    <source>
        <dbReference type="Proteomes" id="UP000192907"/>
    </source>
</evidence>
<name>A0A1Y6BKG4_9BACT</name>
<organism evidence="1 2">
    <name type="scientific">Pseudobacteriovorax antillogorgiicola</name>
    <dbReference type="NCBI Taxonomy" id="1513793"/>
    <lineage>
        <taxon>Bacteria</taxon>
        <taxon>Pseudomonadati</taxon>
        <taxon>Bdellovibrionota</taxon>
        <taxon>Oligoflexia</taxon>
        <taxon>Oligoflexales</taxon>
        <taxon>Pseudobacteriovoracaceae</taxon>
        <taxon>Pseudobacteriovorax</taxon>
    </lineage>
</organism>
<reference evidence="2" key="1">
    <citation type="submission" date="2017-04" db="EMBL/GenBank/DDBJ databases">
        <authorList>
            <person name="Varghese N."/>
            <person name="Submissions S."/>
        </authorList>
    </citation>
    <scope>NUCLEOTIDE SEQUENCE [LARGE SCALE GENOMIC DNA]</scope>
    <source>
        <strain evidence="2">RKEM611</strain>
    </source>
</reference>
<dbReference type="STRING" id="1513793.SAMN06296036_105180"/>
<dbReference type="RefSeq" id="WP_132317349.1">
    <property type="nucleotide sequence ID" value="NZ_FWZT01000005.1"/>
</dbReference>
<proteinExistence type="predicted"/>
<evidence type="ECO:0000313" key="1">
    <source>
        <dbReference type="EMBL" id="SMF12577.1"/>
    </source>
</evidence>
<dbReference type="AlphaFoldDB" id="A0A1Y6BKG4"/>
<dbReference type="EMBL" id="FWZT01000005">
    <property type="protein sequence ID" value="SMF12577.1"/>
    <property type="molecule type" value="Genomic_DNA"/>
</dbReference>
<dbReference type="Proteomes" id="UP000192907">
    <property type="component" value="Unassembled WGS sequence"/>
</dbReference>